<dbReference type="Proteomes" id="UP001328107">
    <property type="component" value="Unassembled WGS sequence"/>
</dbReference>
<sequence length="147" mass="17170">TILRYSINFTSWRRTSSRKKLPYSVHTCHLLSQYLQRHSLEESSSCLIIYLHSPLHQPTLSSIVALVYIQLFEHWKDYVACIIVEVEEQRISAELLLQFVGGIRYKQLFLYSVQHEIISCPVRMENIRVPPIRRPSRRASLSALGSE</sequence>
<name>A0AAN5D586_9BILA</name>
<protein>
    <submittedName>
        <fullName evidence="1">Uncharacterized protein</fullName>
    </submittedName>
</protein>
<comment type="caution">
    <text evidence="1">The sequence shown here is derived from an EMBL/GenBank/DDBJ whole genome shotgun (WGS) entry which is preliminary data.</text>
</comment>
<evidence type="ECO:0000313" key="2">
    <source>
        <dbReference type="Proteomes" id="UP001328107"/>
    </source>
</evidence>
<organism evidence="1 2">
    <name type="scientific">Pristionchus mayeri</name>
    <dbReference type="NCBI Taxonomy" id="1317129"/>
    <lineage>
        <taxon>Eukaryota</taxon>
        <taxon>Metazoa</taxon>
        <taxon>Ecdysozoa</taxon>
        <taxon>Nematoda</taxon>
        <taxon>Chromadorea</taxon>
        <taxon>Rhabditida</taxon>
        <taxon>Rhabditina</taxon>
        <taxon>Diplogasteromorpha</taxon>
        <taxon>Diplogasteroidea</taxon>
        <taxon>Neodiplogasteridae</taxon>
        <taxon>Pristionchus</taxon>
    </lineage>
</organism>
<gene>
    <name evidence="1" type="ORF">PMAYCL1PPCAC_26963</name>
</gene>
<dbReference type="AlphaFoldDB" id="A0AAN5D586"/>
<keyword evidence="2" id="KW-1185">Reference proteome</keyword>
<feature type="non-terminal residue" evidence="1">
    <location>
        <position position="147"/>
    </location>
</feature>
<proteinExistence type="predicted"/>
<evidence type="ECO:0000313" key="1">
    <source>
        <dbReference type="EMBL" id="GMR56768.1"/>
    </source>
</evidence>
<dbReference type="EMBL" id="BTRK01000006">
    <property type="protein sequence ID" value="GMR56768.1"/>
    <property type="molecule type" value="Genomic_DNA"/>
</dbReference>
<reference evidence="2" key="1">
    <citation type="submission" date="2022-10" db="EMBL/GenBank/DDBJ databases">
        <title>Genome assembly of Pristionchus species.</title>
        <authorList>
            <person name="Yoshida K."/>
            <person name="Sommer R.J."/>
        </authorList>
    </citation>
    <scope>NUCLEOTIDE SEQUENCE [LARGE SCALE GENOMIC DNA]</scope>
    <source>
        <strain evidence="2">RS5460</strain>
    </source>
</reference>
<accession>A0AAN5D586</accession>
<feature type="non-terminal residue" evidence="1">
    <location>
        <position position="1"/>
    </location>
</feature>